<evidence type="ECO:0000313" key="2">
    <source>
        <dbReference type="Proteomes" id="UP000324222"/>
    </source>
</evidence>
<accession>A0A5B7EVS6</accession>
<dbReference type="AlphaFoldDB" id="A0A5B7EVS6"/>
<dbReference type="EMBL" id="VSRR010004038">
    <property type="protein sequence ID" value="MPC38322.1"/>
    <property type="molecule type" value="Genomic_DNA"/>
</dbReference>
<proteinExistence type="predicted"/>
<protein>
    <submittedName>
        <fullName evidence="1">Uncharacterized protein</fullName>
    </submittedName>
</protein>
<name>A0A5B7EVS6_PORTR</name>
<organism evidence="1 2">
    <name type="scientific">Portunus trituberculatus</name>
    <name type="common">Swimming crab</name>
    <name type="synonym">Neptunus trituberculatus</name>
    <dbReference type="NCBI Taxonomy" id="210409"/>
    <lineage>
        <taxon>Eukaryota</taxon>
        <taxon>Metazoa</taxon>
        <taxon>Ecdysozoa</taxon>
        <taxon>Arthropoda</taxon>
        <taxon>Crustacea</taxon>
        <taxon>Multicrustacea</taxon>
        <taxon>Malacostraca</taxon>
        <taxon>Eumalacostraca</taxon>
        <taxon>Eucarida</taxon>
        <taxon>Decapoda</taxon>
        <taxon>Pleocyemata</taxon>
        <taxon>Brachyura</taxon>
        <taxon>Eubrachyura</taxon>
        <taxon>Portunoidea</taxon>
        <taxon>Portunidae</taxon>
        <taxon>Portuninae</taxon>
        <taxon>Portunus</taxon>
    </lineage>
</organism>
<evidence type="ECO:0000313" key="1">
    <source>
        <dbReference type="EMBL" id="MPC38322.1"/>
    </source>
</evidence>
<gene>
    <name evidence="1" type="ORF">E2C01_031827</name>
</gene>
<reference evidence="1 2" key="1">
    <citation type="submission" date="2019-05" db="EMBL/GenBank/DDBJ databases">
        <title>Another draft genome of Portunus trituberculatus and its Hox gene families provides insights of decapod evolution.</title>
        <authorList>
            <person name="Jeong J.-H."/>
            <person name="Song I."/>
            <person name="Kim S."/>
            <person name="Choi T."/>
            <person name="Kim D."/>
            <person name="Ryu S."/>
            <person name="Kim W."/>
        </authorList>
    </citation>
    <scope>NUCLEOTIDE SEQUENCE [LARGE SCALE GENOMIC DNA]</scope>
    <source>
        <tissue evidence="1">Muscle</tissue>
    </source>
</reference>
<keyword evidence="2" id="KW-1185">Reference proteome</keyword>
<sequence length="109" mass="12240">MWESVGDEPCGAPTLPQPCSSKLRDSNILKRASGLGETWEVVTPNSAWPRRPCGWKVKGEIRKGNAGGCLRVWPCLLRTWVWSLASDAVEACHTHTDNMSYARTQRWSR</sequence>
<comment type="caution">
    <text evidence="1">The sequence shown here is derived from an EMBL/GenBank/DDBJ whole genome shotgun (WGS) entry which is preliminary data.</text>
</comment>
<dbReference type="Proteomes" id="UP000324222">
    <property type="component" value="Unassembled WGS sequence"/>
</dbReference>